<evidence type="ECO:0008006" key="5">
    <source>
        <dbReference type="Google" id="ProtNLM"/>
    </source>
</evidence>
<dbReference type="GO" id="GO:0016020">
    <property type="term" value="C:membrane"/>
    <property type="evidence" value="ECO:0007669"/>
    <property type="project" value="InterPro"/>
</dbReference>
<dbReference type="AlphaFoldDB" id="A0A840RPJ1"/>
<evidence type="ECO:0000256" key="1">
    <source>
        <dbReference type="ARBA" id="ARBA00008769"/>
    </source>
</evidence>
<dbReference type="InterPro" id="IPR038673">
    <property type="entry name" value="OprB_sf"/>
</dbReference>
<keyword evidence="4" id="KW-1185">Reference proteome</keyword>
<protein>
    <recommendedName>
        <fullName evidence="5">Porin</fullName>
    </recommendedName>
</protein>
<reference evidence="3 4" key="1">
    <citation type="submission" date="2020-08" db="EMBL/GenBank/DDBJ databases">
        <title>Genomic Encyclopedia of Type Strains, Phase IV (KMG-IV): sequencing the most valuable type-strain genomes for metagenomic binning, comparative biology and taxonomic classification.</title>
        <authorList>
            <person name="Goeker M."/>
        </authorList>
    </citation>
    <scope>NUCLEOTIDE SEQUENCE [LARGE SCALE GENOMIC DNA]</scope>
    <source>
        <strain evidence="3 4">DSM 23240</strain>
    </source>
</reference>
<proteinExistence type="inferred from homology"/>
<dbReference type="GO" id="GO:0008643">
    <property type="term" value="P:carbohydrate transport"/>
    <property type="evidence" value="ECO:0007669"/>
    <property type="project" value="InterPro"/>
</dbReference>
<dbReference type="Gene3D" id="2.40.160.180">
    <property type="entry name" value="Carbohydrate-selective porin OprB"/>
    <property type="match status" value="1"/>
</dbReference>
<comment type="similarity">
    <text evidence="1 2">Belongs to the OprB family.</text>
</comment>
<comment type="caution">
    <text evidence="3">The sequence shown here is derived from an EMBL/GenBank/DDBJ whole genome shotgun (WGS) entry which is preliminary data.</text>
</comment>
<gene>
    <name evidence="3" type="ORF">HNR39_001467</name>
</gene>
<dbReference type="InterPro" id="IPR007049">
    <property type="entry name" value="Carb-sel_porin_OprB"/>
</dbReference>
<dbReference type="Pfam" id="PF04966">
    <property type="entry name" value="OprB"/>
    <property type="match status" value="1"/>
</dbReference>
<dbReference type="Proteomes" id="UP000571084">
    <property type="component" value="Unassembled WGS sequence"/>
</dbReference>
<accession>A0A840RPJ1</accession>
<organism evidence="3 4">
    <name type="scientific">Glaciimonas immobilis</name>
    <dbReference type="NCBI Taxonomy" id="728004"/>
    <lineage>
        <taxon>Bacteria</taxon>
        <taxon>Pseudomonadati</taxon>
        <taxon>Pseudomonadota</taxon>
        <taxon>Betaproteobacteria</taxon>
        <taxon>Burkholderiales</taxon>
        <taxon>Oxalobacteraceae</taxon>
        <taxon>Glaciimonas</taxon>
    </lineage>
</organism>
<evidence type="ECO:0000313" key="3">
    <source>
        <dbReference type="EMBL" id="MBB5199635.1"/>
    </source>
</evidence>
<dbReference type="EMBL" id="JACHHQ010000003">
    <property type="protein sequence ID" value="MBB5199635.1"/>
    <property type="molecule type" value="Genomic_DNA"/>
</dbReference>
<name>A0A840RPJ1_9BURK</name>
<evidence type="ECO:0000313" key="4">
    <source>
        <dbReference type="Proteomes" id="UP000571084"/>
    </source>
</evidence>
<sequence>MKMLRHYVVVVTQQYPHMRGFEPPASLTKKIASNKLALFPGGPMFINKKNVIGFMLAQLIAIPLLTKAQEEPVVVAQESEKIIPAETWNAKFQSTYIWQRKPSFDAPYSGANSLLPQREKAYSLTATAYFGVRLWGGAELYFNPEMVQAVPLSGLHGLGGMTNSEQQKTSGPNPKFYRARLFLRQTFDFGGGADPVESGQNQLAGMVDKRRLVFTLGNVSVTDIFDNNAYAHDARTQFVNWSFLTYGAYDYAGDARGYTWGGAVEYYYDEWAFRYGRFMVPIMSNGQPLETRLANFYGDQVELERGYTLANQSGKIRFLVFRNKENMGSFSDANAAANGGIPSVAAVRKDSFKVGYGVSLEHALRSDIGLFARASRNDGKTETYSFTEIERSVTAGVAIKGEQWGRSKDTVGLAVAQNGLSKAHRDYLSSGGLGAFIGDGQLNYKPEKIVEMYYNIHLIQDTYLMFDYQRIANPAYNADRGPVNVATVRLHAEF</sequence>
<dbReference type="GO" id="GO:0015288">
    <property type="term" value="F:porin activity"/>
    <property type="evidence" value="ECO:0007669"/>
    <property type="project" value="InterPro"/>
</dbReference>
<evidence type="ECO:0000256" key="2">
    <source>
        <dbReference type="RuleBase" id="RU363072"/>
    </source>
</evidence>